<keyword evidence="2" id="KW-0378">Hydrolase</keyword>
<dbReference type="SUPFAM" id="SSF52141">
    <property type="entry name" value="Uracil-DNA glycosylase-like"/>
    <property type="match status" value="1"/>
</dbReference>
<proteinExistence type="predicted"/>
<dbReference type="GO" id="GO:0004844">
    <property type="term" value="F:uracil DNA N-glycosylase activity"/>
    <property type="evidence" value="ECO:0007669"/>
    <property type="project" value="TreeGrafter"/>
</dbReference>
<protein>
    <submittedName>
        <fullName evidence="5">DNA glycosylase</fullName>
    </submittedName>
</protein>
<dbReference type="InterPro" id="IPR015637">
    <property type="entry name" value="MUG/TDG"/>
</dbReference>
<feature type="domain" description="Uracil-DNA glycosylase-like" evidence="4">
    <location>
        <begin position="2"/>
        <end position="150"/>
    </location>
</feature>
<dbReference type="InterPro" id="IPR005122">
    <property type="entry name" value="Uracil-DNA_glycosylase-like"/>
</dbReference>
<dbReference type="STRING" id="5364.A0A5C3MV87"/>
<dbReference type="Pfam" id="PF03167">
    <property type="entry name" value="UDG"/>
    <property type="match status" value="1"/>
</dbReference>
<keyword evidence="6" id="KW-1185">Reference proteome</keyword>
<dbReference type="GO" id="GO:0008263">
    <property type="term" value="F:pyrimidine-specific mismatch base pair DNA N-glycosylase activity"/>
    <property type="evidence" value="ECO:0007669"/>
    <property type="project" value="TreeGrafter"/>
</dbReference>
<dbReference type="Gene3D" id="3.40.470.10">
    <property type="entry name" value="Uracil-DNA glycosylase-like domain"/>
    <property type="match status" value="1"/>
</dbReference>
<evidence type="ECO:0000313" key="5">
    <source>
        <dbReference type="EMBL" id="TFK49244.1"/>
    </source>
</evidence>
<dbReference type="AlphaFoldDB" id="A0A5C3MV87"/>
<reference evidence="5 6" key="1">
    <citation type="journal article" date="2019" name="Nat. Ecol. Evol.">
        <title>Megaphylogeny resolves global patterns of mushroom evolution.</title>
        <authorList>
            <person name="Varga T."/>
            <person name="Krizsan K."/>
            <person name="Foldi C."/>
            <person name="Dima B."/>
            <person name="Sanchez-Garcia M."/>
            <person name="Sanchez-Ramirez S."/>
            <person name="Szollosi G.J."/>
            <person name="Szarkandi J.G."/>
            <person name="Papp V."/>
            <person name="Albert L."/>
            <person name="Andreopoulos W."/>
            <person name="Angelini C."/>
            <person name="Antonin V."/>
            <person name="Barry K.W."/>
            <person name="Bougher N.L."/>
            <person name="Buchanan P."/>
            <person name="Buyck B."/>
            <person name="Bense V."/>
            <person name="Catcheside P."/>
            <person name="Chovatia M."/>
            <person name="Cooper J."/>
            <person name="Damon W."/>
            <person name="Desjardin D."/>
            <person name="Finy P."/>
            <person name="Geml J."/>
            <person name="Haridas S."/>
            <person name="Hughes K."/>
            <person name="Justo A."/>
            <person name="Karasinski D."/>
            <person name="Kautmanova I."/>
            <person name="Kiss B."/>
            <person name="Kocsube S."/>
            <person name="Kotiranta H."/>
            <person name="LaButti K.M."/>
            <person name="Lechner B.E."/>
            <person name="Liimatainen K."/>
            <person name="Lipzen A."/>
            <person name="Lukacs Z."/>
            <person name="Mihaltcheva S."/>
            <person name="Morgado L.N."/>
            <person name="Niskanen T."/>
            <person name="Noordeloos M.E."/>
            <person name="Ohm R.A."/>
            <person name="Ortiz-Santana B."/>
            <person name="Ovrebo C."/>
            <person name="Racz N."/>
            <person name="Riley R."/>
            <person name="Savchenko A."/>
            <person name="Shiryaev A."/>
            <person name="Soop K."/>
            <person name="Spirin V."/>
            <person name="Szebenyi C."/>
            <person name="Tomsovsky M."/>
            <person name="Tulloss R.E."/>
            <person name="Uehling J."/>
            <person name="Grigoriev I.V."/>
            <person name="Vagvolgyi C."/>
            <person name="Papp T."/>
            <person name="Martin F.M."/>
            <person name="Miettinen O."/>
            <person name="Hibbett D.S."/>
            <person name="Nagy L.G."/>
        </authorList>
    </citation>
    <scope>NUCLEOTIDE SEQUENCE [LARGE SCALE GENOMIC DNA]</scope>
    <source>
        <strain evidence="5 6">OMC1185</strain>
    </source>
</reference>
<evidence type="ECO:0000259" key="4">
    <source>
        <dbReference type="Pfam" id="PF03167"/>
    </source>
</evidence>
<sequence>SPGYMSANTGHHFANPTNHFWKCLHLSGFTPSLLSPSRDFTLPAEYNIGLTNLVHRPSMEQAELSAAEMAASVPSLLDKIRKWQPRVVCFVGRGIWLCSTKKKGVEKSKDEGYCLQPYKVIHPEQGERRLCETFFFVVPSTSGRVVSHQLLDKVKLFTTLHDLVEEVKTGKFDTHSFAIVTLPKPEDMPEVPPDSFATSLLAMDGIKDEAEDVA</sequence>
<dbReference type="GO" id="GO:0006285">
    <property type="term" value="P:base-excision repair, AP site formation"/>
    <property type="evidence" value="ECO:0007669"/>
    <property type="project" value="InterPro"/>
</dbReference>
<dbReference type="PANTHER" id="PTHR12159">
    <property type="entry name" value="G/T AND G/U MISMATCH-SPECIFIC DNA GLYCOSYLASE"/>
    <property type="match status" value="1"/>
</dbReference>
<evidence type="ECO:0000256" key="3">
    <source>
        <dbReference type="ARBA" id="ARBA00023204"/>
    </source>
</evidence>
<organism evidence="5 6">
    <name type="scientific">Heliocybe sulcata</name>
    <dbReference type="NCBI Taxonomy" id="5364"/>
    <lineage>
        <taxon>Eukaryota</taxon>
        <taxon>Fungi</taxon>
        <taxon>Dikarya</taxon>
        <taxon>Basidiomycota</taxon>
        <taxon>Agaricomycotina</taxon>
        <taxon>Agaricomycetes</taxon>
        <taxon>Gloeophyllales</taxon>
        <taxon>Gloeophyllaceae</taxon>
        <taxon>Heliocybe</taxon>
    </lineage>
</organism>
<dbReference type="EMBL" id="ML213516">
    <property type="protein sequence ID" value="TFK49244.1"/>
    <property type="molecule type" value="Genomic_DNA"/>
</dbReference>
<dbReference type="PANTHER" id="PTHR12159:SF9">
    <property type="entry name" value="G_T MISMATCH-SPECIFIC THYMINE DNA GLYCOSYLASE"/>
    <property type="match status" value="1"/>
</dbReference>
<dbReference type="InterPro" id="IPR036895">
    <property type="entry name" value="Uracil-DNA_glycosylase-like_sf"/>
</dbReference>
<evidence type="ECO:0000256" key="2">
    <source>
        <dbReference type="ARBA" id="ARBA00022801"/>
    </source>
</evidence>
<evidence type="ECO:0000256" key="1">
    <source>
        <dbReference type="ARBA" id="ARBA00022763"/>
    </source>
</evidence>
<dbReference type="OrthoDB" id="565731at2759"/>
<name>A0A5C3MV87_9AGAM</name>
<keyword evidence="1" id="KW-0227">DNA damage</keyword>
<evidence type="ECO:0000313" key="6">
    <source>
        <dbReference type="Proteomes" id="UP000305948"/>
    </source>
</evidence>
<gene>
    <name evidence="5" type="ORF">OE88DRAFT_1633224</name>
</gene>
<keyword evidence="3" id="KW-0234">DNA repair</keyword>
<dbReference type="Proteomes" id="UP000305948">
    <property type="component" value="Unassembled WGS sequence"/>
</dbReference>
<accession>A0A5C3MV87</accession>
<dbReference type="CDD" id="cd10028">
    <property type="entry name" value="UDG-F2_TDG_MUG"/>
    <property type="match status" value="1"/>
</dbReference>
<feature type="non-terminal residue" evidence="5">
    <location>
        <position position="1"/>
    </location>
</feature>